<evidence type="ECO:0000256" key="1">
    <source>
        <dbReference type="ARBA" id="ARBA00001561"/>
    </source>
</evidence>
<evidence type="ECO:0000256" key="3">
    <source>
        <dbReference type="ARBA" id="ARBA00022801"/>
    </source>
</evidence>
<dbReference type="InterPro" id="IPR051206">
    <property type="entry name" value="NAMLAA_amidase_2"/>
</dbReference>
<keyword evidence="7" id="KW-1185">Reference proteome</keyword>
<dbReference type="GO" id="GO:0071555">
    <property type="term" value="P:cell wall organization"/>
    <property type="evidence" value="ECO:0007669"/>
    <property type="project" value="UniProtKB-KW"/>
</dbReference>
<comment type="caution">
    <text evidence="6">The sequence shown here is derived from an EMBL/GenBank/DDBJ whole genome shotgun (WGS) entry which is preliminary data.</text>
</comment>
<evidence type="ECO:0000256" key="4">
    <source>
        <dbReference type="ARBA" id="ARBA00023316"/>
    </source>
</evidence>
<evidence type="ECO:0000313" key="6">
    <source>
        <dbReference type="EMBL" id="NDW22573.1"/>
    </source>
</evidence>
<comment type="catalytic activity">
    <reaction evidence="1">
        <text>Hydrolyzes the link between N-acetylmuramoyl residues and L-amino acid residues in certain cell-wall glycopeptides.</text>
        <dbReference type="EC" id="3.5.1.28"/>
    </reaction>
</comment>
<dbReference type="CDD" id="cd06583">
    <property type="entry name" value="PGRP"/>
    <property type="match status" value="1"/>
</dbReference>
<reference evidence="6 7" key="1">
    <citation type="submission" date="2020-01" db="EMBL/GenBank/DDBJ databases">
        <title>Genomes of bacteria type strains.</title>
        <authorList>
            <person name="Chen J."/>
            <person name="Zhu S."/>
            <person name="Yang J."/>
        </authorList>
    </citation>
    <scope>NUCLEOTIDE SEQUENCE [LARGE SCALE GENOMIC DNA]</scope>
    <source>
        <strain evidence="6 7">LMG 22958</strain>
    </source>
</reference>
<dbReference type="SUPFAM" id="SSF55846">
    <property type="entry name" value="N-acetylmuramoyl-L-alanine amidase-like"/>
    <property type="match status" value="1"/>
</dbReference>
<name>A0A6L9MXE5_9ALTE</name>
<sequence length="226" mass="25170">MLYSTISETIKLHNHRLSGDNISHVTTLNTSGEFKELPDTLVIHFTGGGSLASSVKHMQNKDSKVSAHIVVGQNGDVVQLLPFNAIAWHAGKSSFDGRQQLNNYSIGIELDNAGQLKASGHGEYSSWFGKKYQPGEVFVHTNANSSAPLQTFWHRYSERQLQRTFELCRVLCDHYHIRYVVGHQEIAPKRKVDPGPAFPLNKLRSYLVNQAISAQALDVAIDESET</sequence>
<dbReference type="AlphaFoldDB" id="A0A6L9MXE5"/>
<dbReference type="GO" id="GO:0009253">
    <property type="term" value="P:peptidoglycan catabolic process"/>
    <property type="evidence" value="ECO:0007669"/>
    <property type="project" value="InterPro"/>
</dbReference>
<dbReference type="InterPro" id="IPR036505">
    <property type="entry name" value="Amidase/PGRP_sf"/>
</dbReference>
<dbReference type="PANTHER" id="PTHR30417">
    <property type="entry name" value="N-ACETYLMURAMOYL-L-ALANINE AMIDASE AMID"/>
    <property type="match status" value="1"/>
</dbReference>
<dbReference type="Pfam" id="PF01510">
    <property type="entry name" value="Amidase_2"/>
    <property type="match status" value="1"/>
</dbReference>
<dbReference type="PANTHER" id="PTHR30417:SF1">
    <property type="entry name" value="N-ACETYLMURAMOYL-L-ALANINE AMIDASE AMID"/>
    <property type="match status" value="1"/>
</dbReference>
<dbReference type="GO" id="GO:0008745">
    <property type="term" value="F:N-acetylmuramoyl-L-alanine amidase activity"/>
    <property type="evidence" value="ECO:0007669"/>
    <property type="project" value="UniProtKB-EC"/>
</dbReference>
<proteinExistence type="predicted"/>
<gene>
    <name evidence="6" type="ORF">GTW09_13665</name>
</gene>
<dbReference type="GO" id="GO:0009254">
    <property type="term" value="P:peptidoglycan turnover"/>
    <property type="evidence" value="ECO:0007669"/>
    <property type="project" value="TreeGrafter"/>
</dbReference>
<dbReference type="RefSeq" id="WP_163112343.1">
    <property type="nucleotide sequence ID" value="NZ_JAAAWP010000009.1"/>
</dbReference>
<accession>A0A6L9MXE5</accession>
<dbReference type="Gene3D" id="3.40.80.10">
    <property type="entry name" value="Peptidoglycan recognition protein-like"/>
    <property type="match status" value="1"/>
</dbReference>
<dbReference type="EMBL" id="JAAAWP010000009">
    <property type="protein sequence ID" value="NDW22573.1"/>
    <property type="molecule type" value="Genomic_DNA"/>
</dbReference>
<keyword evidence="3" id="KW-0378">Hydrolase</keyword>
<dbReference type="SMART" id="SM00644">
    <property type="entry name" value="Ami_2"/>
    <property type="match status" value="1"/>
</dbReference>
<keyword evidence="4" id="KW-0961">Cell wall biogenesis/degradation</keyword>
<organism evidence="6 7">
    <name type="scientific">Alteromonas hispanica</name>
    <dbReference type="NCBI Taxonomy" id="315421"/>
    <lineage>
        <taxon>Bacteria</taxon>
        <taxon>Pseudomonadati</taxon>
        <taxon>Pseudomonadota</taxon>
        <taxon>Gammaproteobacteria</taxon>
        <taxon>Alteromonadales</taxon>
        <taxon>Alteromonadaceae</taxon>
        <taxon>Alteromonas/Salinimonas group</taxon>
        <taxon>Alteromonas</taxon>
    </lineage>
</organism>
<evidence type="ECO:0000313" key="7">
    <source>
        <dbReference type="Proteomes" id="UP000478837"/>
    </source>
</evidence>
<dbReference type="Proteomes" id="UP000478837">
    <property type="component" value="Unassembled WGS sequence"/>
</dbReference>
<dbReference type="InterPro" id="IPR002502">
    <property type="entry name" value="Amidase_domain"/>
</dbReference>
<dbReference type="EC" id="3.5.1.28" evidence="2"/>
<feature type="domain" description="N-acetylmuramoyl-L-alanine amidase" evidence="5">
    <location>
        <begin position="29"/>
        <end position="195"/>
    </location>
</feature>
<protein>
    <recommendedName>
        <fullName evidence="2">N-acetylmuramoyl-L-alanine amidase</fullName>
        <ecNumber evidence="2">3.5.1.28</ecNumber>
    </recommendedName>
</protein>
<evidence type="ECO:0000259" key="5">
    <source>
        <dbReference type="SMART" id="SM00644"/>
    </source>
</evidence>
<evidence type="ECO:0000256" key="2">
    <source>
        <dbReference type="ARBA" id="ARBA00011901"/>
    </source>
</evidence>